<dbReference type="InterPro" id="IPR014746">
    <property type="entry name" value="Gln_synth/guanido_kin_cat_dom"/>
</dbReference>
<dbReference type="InterPro" id="IPR050141">
    <property type="entry name" value="GCL_type2/YbdK_subfam"/>
</dbReference>
<dbReference type="EMBL" id="QTUC01000001">
    <property type="protein sequence ID" value="REF37919.1"/>
    <property type="molecule type" value="Genomic_DNA"/>
</dbReference>
<dbReference type="RefSeq" id="WP_115851297.1">
    <property type="nucleotide sequence ID" value="NZ_QTUC01000001.1"/>
</dbReference>
<comment type="caution">
    <text evidence="2">The sequence shown here is derived from an EMBL/GenBank/DDBJ whole genome shotgun (WGS) entry which is preliminary data.</text>
</comment>
<dbReference type="SUPFAM" id="SSF55931">
    <property type="entry name" value="Glutamine synthetase/guanido kinase"/>
    <property type="match status" value="1"/>
</dbReference>
<dbReference type="PANTHER" id="PTHR36510">
    <property type="entry name" value="GLUTAMATE--CYSTEINE LIGASE 2-RELATED"/>
    <property type="match status" value="1"/>
</dbReference>
<dbReference type="AlphaFoldDB" id="A0A3D9V8W2"/>
<dbReference type="Pfam" id="PF04107">
    <property type="entry name" value="GCS2"/>
    <property type="match status" value="1"/>
</dbReference>
<protein>
    <submittedName>
        <fullName evidence="2">Gamma-glutamylcysteine synthetase</fullName>
    </submittedName>
</protein>
<dbReference type="PANTHER" id="PTHR36510:SF3">
    <property type="entry name" value="CONSERVED PROTEIN"/>
    <property type="match status" value="1"/>
</dbReference>
<dbReference type="Proteomes" id="UP000256485">
    <property type="component" value="Unassembled WGS sequence"/>
</dbReference>
<dbReference type="GO" id="GO:0016879">
    <property type="term" value="F:ligase activity, forming carbon-nitrogen bonds"/>
    <property type="evidence" value="ECO:0007669"/>
    <property type="project" value="TreeGrafter"/>
</dbReference>
<evidence type="ECO:0000313" key="2">
    <source>
        <dbReference type="EMBL" id="REF37919.1"/>
    </source>
</evidence>
<dbReference type="InterPro" id="IPR016602">
    <property type="entry name" value="UCP012666"/>
</dbReference>
<comment type="catalytic activity">
    <reaction evidence="1">
        <text>L-cysteine + L-glutamate + ATP = gamma-L-glutamyl-L-cysteine + ADP + phosphate + H(+)</text>
        <dbReference type="Rhea" id="RHEA:13285"/>
        <dbReference type="ChEBI" id="CHEBI:15378"/>
        <dbReference type="ChEBI" id="CHEBI:29985"/>
        <dbReference type="ChEBI" id="CHEBI:30616"/>
        <dbReference type="ChEBI" id="CHEBI:35235"/>
        <dbReference type="ChEBI" id="CHEBI:43474"/>
        <dbReference type="ChEBI" id="CHEBI:58173"/>
        <dbReference type="ChEBI" id="CHEBI:456216"/>
        <dbReference type="EC" id="6.3.2.2"/>
    </reaction>
</comment>
<name>A0A3D9V8W2_THECX</name>
<gene>
    <name evidence="2" type="ORF">DFJ64_3380</name>
</gene>
<sequence>MGQRIEPQVFTREDRTHFRHKLRRCLQAFSQMVEESRFDPTHRSTGFEIELNLVDDRGDPALKNTEVLAAIADPAFQTELALYNMEVNMTPRSLRGSGLKEFEDDLWARLNAADKKARELGVRVVMVGILPTVTTDHMSIEALSPDARYTLLNDQIILARGEDIHIAIDGVERLSLTTDTVAAEAACTSAQLHIQISPEAFPAYWNAAQVIAGPQVALSANSPFLFGRELWRETRIPLFEQAIDTRTDELTYQGVRPRVWFGERWLSSVSELFEENVRYFPPLLPVSEEEDPVEELARGNTPNLGELRLHNGTIYRWNRPVYDVVDGRAHLRIENRVMPAGPTVVDVLANAAFYFGLLRRLAEEEVPLWSRMSFDAAADNFFQGARAGIQAEQYWPGAGWIGTPELVLRKLLPLAHEGLSDMEVDPAQRDRLLGVIEQRCLSGQNGAEWQVRTFHRLLESTGGSRLDALRQMLRRYVEYMATNAPVHTWPVD</sequence>
<keyword evidence="3" id="KW-1185">Reference proteome</keyword>
<dbReference type="InterPro" id="IPR006336">
    <property type="entry name" value="GCS2"/>
</dbReference>
<evidence type="ECO:0000313" key="3">
    <source>
        <dbReference type="Proteomes" id="UP000256485"/>
    </source>
</evidence>
<reference evidence="2 3" key="1">
    <citation type="submission" date="2018-08" db="EMBL/GenBank/DDBJ databases">
        <title>Sequencing the genomes of 1000 actinobacteria strains.</title>
        <authorList>
            <person name="Klenk H.-P."/>
        </authorList>
    </citation>
    <scope>NUCLEOTIDE SEQUENCE [LARGE SCALE GENOMIC DNA]</scope>
    <source>
        <strain evidence="2 3">DSM 22891</strain>
    </source>
</reference>
<dbReference type="PIRSF" id="PIRSF012666">
    <property type="entry name" value="UCP012666"/>
    <property type="match status" value="1"/>
</dbReference>
<dbReference type="OrthoDB" id="240589at2"/>
<dbReference type="Gene3D" id="3.30.590.20">
    <property type="match status" value="1"/>
</dbReference>
<accession>A0A3D9V8W2</accession>
<proteinExistence type="predicted"/>
<organism evidence="2 3">
    <name type="scientific">Thermasporomyces composti</name>
    <dbReference type="NCBI Taxonomy" id="696763"/>
    <lineage>
        <taxon>Bacteria</taxon>
        <taxon>Bacillati</taxon>
        <taxon>Actinomycetota</taxon>
        <taxon>Actinomycetes</taxon>
        <taxon>Propionibacteriales</taxon>
        <taxon>Nocardioidaceae</taxon>
        <taxon>Thermasporomyces</taxon>
    </lineage>
</organism>
<evidence type="ECO:0000256" key="1">
    <source>
        <dbReference type="ARBA" id="ARBA00048819"/>
    </source>
</evidence>